<accession>A0A382M0L6</accession>
<sequence>VTYASELRSIFNRNAYSTLIANMGTQLNDRKDRFDKSDIIEQAVAVYSGDRLAWVDLIGRDHVDSVTGFDLEFKYVSDGLFTKAQKLPKEFVNVKLKNNLGSHKGITIDHPADFYMIGQQDAIAIISWEDIQNYLVAVPDGIEARIPFDKLSFIFDFNDIELGNVEIETETDYKQIKMDAQRTLIETFL</sequence>
<dbReference type="EMBL" id="UINC01090444">
    <property type="protein sequence ID" value="SVC42396.1"/>
    <property type="molecule type" value="Genomic_DNA"/>
</dbReference>
<name>A0A382M0L6_9ZZZZ</name>
<dbReference type="AlphaFoldDB" id="A0A382M0L6"/>
<organism evidence="1">
    <name type="scientific">marine metagenome</name>
    <dbReference type="NCBI Taxonomy" id="408172"/>
    <lineage>
        <taxon>unclassified sequences</taxon>
        <taxon>metagenomes</taxon>
        <taxon>ecological metagenomes</taxon>
    </lineage>
</organism>
<proteinExistence type="predicted"/>
<reference evidence="1" key="1">
    <citation type="submission" date="2018-05" db="EMBL/GenBank/DDBJ databases">
        <authorList>
            <person name="Lanie J.A."/>
            <person name="Ng W.-L."/>
            <person name="Kazmierczak K.M."/>
            <person name="Andrzejewski T.M."/>
            <person name="Davidsen T.M."/>
            <person name="Wayne K.J."/>
            <person name="Tettelin H."/>
            <person name="Glass J.I."/>
            <person name="Rusch D."/>
            <person name="Podicherti R."/>
            <person name="Tsui H.-C.T."/>
            <person name="Winkler M.E."/>
        </authorList>
    </citation>
    <scope>NUCLEOTIDE SEQUENCE</scope>
</reference>
<feature type="non-terminal residue" evidence="1">
    <location>
        <position position="1"/>
    </location>
</feature>
<gene>
    <name evidence="1" type="ORF">METZ01_LOCUS295250</name>
</gene>
<protein>
    <submittedName>
        <fullName evidence="1">Uncharacterized protein</fullName>
    </submittedName>
</protein>
<evidence type="ECO:0000313" key="1">
    <source>
        <dbReference type="EMBL" id="SVC42396.1"/>
    </source>
</evidence>